<proteinExistence type="predicted"/>
<dbReference type="SMART" id="SM00042">
    <property type="entry name" value="CUB"/>
    <property type="match status" value="1"/>
</dbReference>
<dbReference type="PANTHER" id="PTHR22991">
    <property type="entry name" value="PROTEIN CBG13490"/>
    <property type="match status" value="1"/>
</dbReference>
<dbReference type="PROSITE" id="PS01180">
    <property type="entry name" value="CUB"/>
    <property type="match status" value="1"/>
</dbReference>
<gene>
    <name evidence="6" type="ORF">PFISCL1PPCAC_7780</name>
</gene>
<dbReference type="SUPFAM" id="SSF49854">
    <property type="entry name" value="Spermadhesin, CUB domain"/>
    <property type="match status" value="1"/>
</dbReference>
<dbReference type="SUPFAM" id="SSF56436">
    <property type="entry name" value="C-type lectin-like"/>
    <property type="match status" value="2"/>
</dbReference>
<evidence type="ECO:0000256" key="1">
    <source>
        <dbReference type="ARBA" id="ARBA00023157"/>
    </source>
</evidence>
<keyword evidence="3" id="KW-0732">Signal</keyword>
<dbReference type="InterPro" id="IPR035914">
    <property type="entry name" value="Sperma_CUB_dom_sf"/>
</dbReference>
<name>A0AAV5VE47_9BILA</name>
<keyword evidence="1" id="KW-1015">Disulfide bond</keyword>
<dbReference type="CDD" id="cd00037">
    <property type="entry name" value="CLECT"/>
    <property type="match status" value="2"/>
</dbReference>
<feature type="chain" id="PRO_5043630149" description="CUB domain-containing protein" evidence="3">
    <location>
        <begin position="33"/>
        <end position="415"/>
    </location>
</feature>
<dbReference type="SMART" id="SM00034">
    <property type="entry name" value="CLECT"/>
    <property type="match status" value="2"/>
</dbReference>
<accession>A0AAV5VE47</accession>
<dbReference type="EMBL" id="BTSY01000002">
    <property type="protein sequence ID" value="GMT16483.1"/>
    <property type="molecule type" value="Genomic_DNA"/>
</dbReference>
<feature type="signal peptide" evidence="3">
    <location>
        <begin position="1"/>
        <end position="32"/>
    </location>
</feature>
<dbReference type="InterPro" id="IPR000859">
    <property type="entry name" value="CUB_dom"/>
</dbReference>
<dbReference type="InterPro" id="IPR001304">
    <property type="entry name" value="C-type_lectin-like"/>
</dbReference>
<dbReference type="InterPro" id="IPR016187">
    <property type="entry name" value="CTDL_fold"/>
</dbReference>
<dbReference type="Gene3D" id="2.60.120.290">
    <property type="entry name" value="Spermadhesin, CUB domain"/>
    <property type="match status" value="1"/>
</dbReference>
<feature type="domain" description="CUB" evidence="4">
    <location>
        <begin position="303"/>
        <end position="413"/>
    </location>
</feature>
<keyword evidence="7" id="KW-1185">Reference proteome</keyword>
<dbReference type="Proteomes" id="UP001432322">
    <property type="component" value="Unassembled WGS sequence"/>
</dbReference>
<dbReference type="PROSITE" id="PS00615">
    <property type="entry name" value="C_TYPE_LECTIN_1"/>
    <property type="match status" value="1"/>
</dbReference>
<dbReference type="Gene3D" id="3.10.100.10">
    <property type="entry name" value="Mannose-Binding Protein A, subunit A"/>
    <property type="match status" value="2"/>
</dbReference>
<dbReference type="Pfam" id="PF00059">
    <property type="entry name" value="Lectin_C"/>
    <property type="match status" value="2"/>
</dbReference>
<dbReference type="PANTHER" id="PTHR22991:SF40">
    <property type="entry name" value="PROTEIN CBG13490"/>
    <property type="match status" value="1"/>
</dbReference>
<dbReference type="InterPro" id="IPR018378">
    <property type="entry name" value="C-type_lectin_CS"/>
</dbReference>
<dbReference type="PROSITE" id="PS50041">
    <property type="entry name" value="C_TYPE_LECTIN_2"/>
    <property type="match status" value="1"/>
</dbReference>
<comment type="caution">
    <text evidence="6">The sequence shown here is derived from an EMBL/GenBank/DDBJ whole genome shotgun (WGS) entry which is preliminary data.</text>
</comment>
<dbReference type="Pfam" id="PF00431">
    <property type="entry name" value="CUB"/>
    <property type="match status" value="1"/>
</dbReference>
<evidence type="ECO:0000313" key="7">
    <source>
        <dbReference type="Proteomes" id="UP001432322"/>
    </source>
</evidence>
<sequence length="415" mass="45764">MHTNACCAGDKSSANFAMILLLAALLFQTALGCPAGYEVWFDGICSKSLGNLERSNANYQCTLQNGHLPIIRNDMDQNRLVKSYTSISWMWLDLSCDGQNFVWSDGRVATYTKFNGDQKCDSSSKNQIIYITTSSGVWTSTTNPNEVAYGICELNDRSYVCDNHELVQMGKSEDTCYRVETAPLHWADAEANCETQNATLATIHDQSTNDFLRRTAVANSMLGGLLLGLKLQPNGNYSWSDGSAIDYNNFAPGFPDTYYGECASMITGFSTGQWMNMECDVTLPYICTKPAVVFNANAIPSGCPTQTEYFPGDEIFAPSWPEATGPAQCEYELMVHNNTEKVEVELVFLESNKCCDTLSFIDGIFGSTTIKSFSGYLGYTSVKVQSTSDTMRMRWNATSGDNVRGFHVKVNAIST</sequence>
<dbReference type="InterPro" id="IPR016186">
    <property type="entry name" value="C-type_lectin-like/link_sf"/>
</dbReference>
<organism evidence="6 7">
    <name type="scientific">Pristionchus fissidentatus</name>
    <dbReference type="NCBI Taxonomy" id="1538716"/>
    <lineage>
        <taxon>Eukaryota</taxon>
        <taxon>Metazoa</taxon>
        <taxon>Ecdysozoa</taxon>
        <taxon>Nematoda</taxon>
        <taxon>Chromadorea</taxon>
        <taxon>Rhabditida</taxon>
        <taxon>Rhabditina</taxon>
        <taxon>Diplogasteromorpha</taxon>
        <taxon>Diplogasteroidea</taxon>
        <taxon>Neodiplogasteridae</taxon>
        <taxon>Pristionchus</taxon>
    </lineage>
</organism>
<evidence type="ECO:0000259" key="4">
    <source>
        <dbReference type="PROSITE" id="PS01180"/>
    </source>
</evidence>
<protein>
    <recommendedName>
        <fullName evidence="8">CUB domain-containing protein</fullName>
    </recommendedName>
</protein>
<evidence type="ECO:0000313" key="6">
    <source>
        <dbReference type="EMBL" id="GMT16483.1"/>
    </source>
</evidence>
<evidence type="ECO:0000256" key="2">
    <source>
        <dbReference type="PROSITE-ProRule" id="PRU00059"/>
    </source>
</evidence>
<evidence type="ECO:0000256" key="3">
    <source>
        <dbReference type="SAM" id="SignalP"/>
    </source>
</evidence>
<dbReference type="InterPro" id="IPR050976">
    <property type="entry name" value="Snaclec"/>
</dbReference>
<comment type="caution">
    <text evidence="2">Lacks conserved residue(s) required for the propagation of feature annotation.</text>
</comment>
<evidence type="ECO:0000259" key="5">
    <source>
        <dbReference type="PROSITE" id="PS50041"/>
    </source>
</evidence>
<reference evidence="6" key="1">
    <citation type="submission" date="2023-10" db="EMBL/GenBank/DDBJ databases">
        <title>Genome assembly of Pristionchus species.</title>
        <authorList>
            <person name="Yoshida K."/>
            <person name="Sommer R.J."/>
        </authorList>
    </citation>
    <scope>NUCLEOTIDE SEQUENCE</scope>
    <source>
        <strain evidence="6">RS5133</strain>
    </source>
</reference>
<evidence type="ECO:0008006" key="8">
    <source>
        <dbReference type="Google" id="ProtNLM"/>
    </source>
</evidence>
<feature type="domain" description="C-type lectin" evidence="5">
    <location>
        <begin position="172"/>
        <end position="288"/>
    </location>
</feature>
<dbReference type="AlphaFoldDB" id="A0AAV5VE47"/>